<name>A0AAW0G6X9_9APHY</name>
<evidence type="ECO:0000313" key="3">
    <source>
        <dbReference type="Proteomes" id="UP001385951"/>
    </source>
</evidence>
<keyword evidence="1" id="KW-0732">Signal</keyword>
<proteinExistence type="predicted"/>
<protein>
    <submittedName>
        <fullName evidence="2">Uncharacterized protein</fullName>
    </submittedName>
</protein>
<evidence type="ECO:0000313" key="2">
    <source>
        <dbReference type="EMBL" id="KAK7689408.1"/>
    </source>
</evidence>
<reference evidence="2 3" key="1">
    <citation type="submission" date="2022-09" db="EMBL/GenBank/DDBJ databases">
        <authorList>
            <person name="Palmer J.M."/>
        </authorList>
    </citation>
    <scope>NUCLEOTIDE SEQUENCE [LARGE SCALE GENOMIC DNA]</scope>
    <source>
        <strain evidence="2 3">DSM 7382</strain>
    </source>
</reference>
<feature type="chain" id="PRO_5043687613" evidence="1">
    <location>
        <begin position="27"/>
        <end position="92"/>
    </location>
</feature>
<accession>A0AAW0G6X9</accession>
<organism evidence="2 3">
    <name type="scientific">Cerrena zonata</name>
    <dbReference type="NCBI Taxonomy" id="2478898"/>
    <lineage>
        <taxon>Eukaryota</taxon>
        <taxon>Fungi</taxon>
        <taxon>Dikarya</taxon>
        <taxon>Basidiomycota</taxon>
        <taxon>Agaricomycotina</taxon>
        <taxon>Agaricomycetes</taxon>
        <taxon>Polyporales</taxon>
        <taxon>Cerrenaceae</taxon>
        <taxon>Cerrena</taxon>
    </lineage>
</organism>
<keyword evidence="3" id="KW-1185">Reference proteome</keyword>
<feature type="signal peptide" evidence="1">
    <location>
        <begin position="1"/>
        <end position="26"/>
    </location>
</feature>
<gene>
    <name evidence="2" type="ORF">QCA50_007200</name>
</gene>
<comment type="caution">
    <text evidence="2">The sequence shown here is derived from an EMBL/GenBank/DDBJ whole genome shotgun (WGS) entry which is preliminary data.</text>
</comment>
<sequence>MDFPLASALLHGALLTLIFLPRAVLSTPLKLTVPSNIVSCTTTTISWQGGSAPYTLTFEENGVTLETAVVINDTTFDWDVDIAPGTVTLLPD</sequence>
<evidence type="ECO:0000256" key="1">
    <source>
        <dbReference type="SAM" id="SignalP"/>
    </source>
</evidence>
<dbReference type="EMBL" id="JASBNA010000008">
    <property type="protein sequence ID" value="KAK7689408.1"/>
    <property type="molecule type" value="Genomic_DNA"/>
</dbReference>
<dbReference type="Proteomes" id="UP001385951">
    <property type="component" value="Unassembled WGS sequence"/>
</dbReference>
<dbReference type="AlphaFoldDB" id="A0AAW0G6X9"/>